<sequence length="367" mass="38296">MKGRGLLIAVVAIAAAGVFWRLGKAGEGGAAGWSAPPVKVAVAATEQVDLPRELGGIGSLEAARQVMVPAEVDGRVVQILFQAGQAVKAGQVLAQLNDAPEQGELARLQAQARNARAVLERTRRLMPQQAATREQFDQAQAEAQQVEGELRRVQALIEQKRIRAPFDGVLGLRRVNLGQFVRAGDPLVSLTDTAVIYANLDLPEQALAGLRVGQSMTVAVDAHGPRRFEGRVSSIEPQVDAGTRSVRVQATLANADGALAAGMYAQGRVQLDGRLRALMVPETAVSYSAYGDSVYVLAPAAAGGAAPTVRQAYVKTGERRDGRIVVSEGLAPGDRVVVSGQVRLHNGAAVEVTASDTLAQAAAASGG</sequence>
<reference evidence="10" key="1">
    <citation type="submission" date="2017-10" db="EMBL/GenBank/DDBJ databases">
        <title>Whole genome sequencing of various Bordetella species.</title>
        <authorList>
            <person name="Weigand M.R."/>
            <person name="Loparev V."/>
            <person name="Peng Y."/>
            <person name="Bowden K.E."/>
            <person name="Tondella M.L."/>
            <person name="Williams M.M."/>
        </authorList>
    </citation>
    <scope>NUCLEOTIDE SEQUENCE [LARGE SCALE GENOMIC DNA]</scope>
    <source>
        <strain evidence="10">H720</strain>
    </source>
</reference>
<evidence type="ECO:0000256" key="4">
    <source>
        <dbReference type="SAM" id="Coils"/>
    </source>
</evidence>
<dbReference type="Pfam" id="PF25967">
    <property type="entry name" value="RND-MFP_C"/>
    <property type="match status" value="1"/>
</dbReference>
<feature type="domain" description="Multidrug resistance protein MdtA-like C-terminal permuted SH3" evidence="8">
    <location>
        <begin position="277"/>
        <end position="340"/>
    </location>
</feature>
<dbReference type="Pfam" id="PF25876">
    <property type="entry name" value="HH_MFP_RND"/>
    <property type="match status" value="1"/>
</dbReference>
<dbReference type="InterPro" id="IPR006143">
    <property type="entry name" value="RND_pump_MFP"/>
</dbReference>
<gene>
    <name evidence="9" type="ORF">CS347_12475</name>
</gene>
<evidence type="ECO:0000259" key="8">
    <source>
        <dbReference type="Pfam" id="PF25967"/>
    </source>
</evidence>
<dbReference type="InterPro" id="IPR058625">
    <property type="entry name" value="MdtA-like_BSH"/>
</dbReference>
<dbReference type="NCBIfam" id="TIGR01730">
    <property type="entry name" value="RND_mfp"/>
    <property type="match status" value="1"/>
</dbReference>
<dbReference type="PANTHER" id="PTHR30469:SF29">
    <property type="entry name" value="BLR2860 PROTEIN"/>
    <property type="match status" value="1"/>
</dbReference>
<comment type="similarity">
    <text evidence="2">Belongs to the membrane fusion protein (MFP) (TC 8.A.1) family.</text>
</comment>
<dbReference type="Gene3D" id="2.40.50.100">
    <property type="match status" value="1"/>
</dbReference>
<dbReference type="GO" id="GO:0015562">
    <property type="term" value="F:efflux transmembrane transporter activity"/>
    <property type="evidence" value="ECO:0007669"/>
    <property type="project" value="TreeGrafter"/>
</dbReference>
<dbReference type="InterPro" id="IPR058627">
    <property type="entry name" value="MdtA-like_C"/>
</dbReference>
<dbReference type="FunFam" id="2.40.30.170:FF:000010">
    <property type="entry name" value="Efflux RND transporter periplasmic adaptor subunit"/>
    <property type="match status" value="1"/>
</dbReference>
<dbReference type="InterPro" id="IPR058792">
    <property type="entry name" value="Beta-barrel_RND_2"/>
</dbReference>
<evidence type="ECO:0000259" key="5">
    <source>
        <dbReference type="Pfam" id="PF25876"/>
    </source>
</evidence>
<dbReference type="SUPFAM" id="SSF111369">
    <property type="entry name" value="HlyD-like secretion proteins"/>
    <property type="match status" value="1"/>
</dbReference>
<keyword evidence="4" id="KW-0175">Coiled coil</keyword>
<accession>A0AAN1RXH4</accession>
<keyword evidence="3" id="KW-0813">Transport</keyword>
<dbReference type="InterPro" id="IPR058624">
    <property type="entry name" value="MdtA-like_HH"/>
</dbReference>
<dbReference type="Pfam" id="PF25954">
    <property type="entry name" value="Beta-barrel_RND_2"/>
    <property type="match status" value="1"/>
</dbReference>
<feature type="coiled-coil region" evidence="4">
    <location>
        <begin position="105"/>
        <end position="163"/>
    </location>
</feature>
<dbReference type="Pfam" id="PF25917">
    <property type="entry name" value="BSH_RND"/>
    <property type="match status" value="1"/>
</dbReference>
<protein>
    <submittedName>
        <fullName evidence="9">MexH family multidrug efflux RND transporter periplasmic adaptor subunit</fullName>
    </submittedName>
</protein>
<feature type="domain" description="Multidrug resistance protein MdtA-like alpha-helical hairpin" evidence="5">
    <location>
        <begin position="102"/>
        <end position="162"/>
    </location>
</feature>
<dbReference type="AlphaFoldDB" id="A0AAN1RXH4"/>
<name>A0AAN1RXH4_9BORD</name>
<dbReference type="RefSeq" id="WP_029581464.1">
    <property type="nucleotide sequence ID" value="NZ_CP012076.1"/>
</dbReference>
<evidence type="ECO:0000259" key="7">
    <source>
        <dbReference type="Pfam" id="PF25954"/>
    </source>
</evidence>
<evidence type="ECO:0000256" key="1">
    <source>
        <dbReference type="ARBA" id="ARBA00004196"/>
    </source>
</evidence>
<dbReference type="Gene3D" id="2.40.420.20">
    <property type="match status" value="1"/>
</dbReference>
<comment type="subcellular location">
    <subcellularLocation>
        <location evidence="1">Cell envelope</location>
    </subcellularLocation>
</comment>
<evidence type="ECO:0000313" key="9">
    <source>
        <dbReference type="EMBL" id="AZW17520.1"/>
    </source>
</evidence>
<evidence type="ECO:0000259" key="6">
    <source>
        <dbReference type="Pfam" id="PF25917"/>
    </source>
</evidence>
<dbReference type="GeneID" id="92995152"/>
<proteinExistence type="inferred from homology"/>
<dbReference type="Gene3D" id="2.40.30.170">
    <property type="match status" value="1"/>
</dbReference>
<evidence type="ECO:0000313" key="10">
    <source>
        <dbReference type="Proteomes" id="UP000282741"/>
    </source>
</evidence>
<dbReference type="EMBL" id="CP024172">
    <property type="protein sequence ID" value="AZW17520.1"/>
    <property type="molecule type" value="Genomic_DNA"/>
</dbReference>
<dbReference type="PANTHER" id="PTHR30469">
    <property type="entry name" value="MULTIDRUG RESISTANCE PROTEIN MDTA"/>
    <property type="match status" value="1"/>
</dbReference>
<dbReference type="Proteomes" id="UP000282741">
    <property type="component" value="Chromosome"/>
</dbReference>
<feature type="domain" description="CusB-like beta-barrel" evidence="7">
    <location>
        <begin position="199"/>
        <end position="270"/>
    </location>
</feature>
<dbReference type="Gene3D" id="1.10.287.470">
    <property type="entry name" value="Helix hairpin bin"/>
    <property type="match status" value="1"/>
</dbReference>
<evidence type="ECO:0000256" key="2">
    <source>
        <dbReference type="ARBA" id="ARBA00009477"/>
    </source>
</evidence>
<feature type="domain" description="Multidrug resistance protein MdtA-like barrel-sandwich hybrid" evidence="6">
    <location>
        <begin position="64"/>
        <end position="191"/>
    </location>
</feature>
<dbReference type="GO" id="GO:1990281">
    <property type="term" value="C:efflux pump complex"/>
    <property type="evidence" value="ECO:0007669"/>
    <property type="project" value="TreeGrafter"/>
</dbReference>
<evidence type="ECO:0000256" key="3">
    <source>
        <dbReference type="ARBA" id="ARBA00022448"/>
    </source>
</evidence>
<organism evidence="9 10">
    <name type="scientific">Bordetella hinzii</name>
    <dbReference type="NCBI Taxonomy" id="103855"/>
    <lineage>
        <taxon>Bacteria</taxon>
        <taxon>Pseudomonadati</taxon>
        <taxon>Pseudomonadota</taxon>
        <taxon>Betaproteobacteria</taxon>
        <taxon>Burkholderiales</taxon>
        <taxon>Alcaligenaceae</taxon>
        <taxon>Bordetella</taxon>
    </lineage>
</organism>